<comment type="caution">
    <text evidence="6">The sequence shown here is derived from an EMBL/GenBank/DDBJ whole genome shotgun (WGS) entry which is preliminary data.</text>
</comment>
<keyword evidence="7" id="KW-1185">Reference proteome</keyword>
<keyword evidence="2" id="KW-0813">Transport</keyword>
<evidence type="ECO:0000256" key="2">
    <source>
        <dbReference type="ARBA" id="ARBA00022448"/>
    </source>
</evidence>
<dbReference type="Gene3D" id="3.90.76.10">
    <property type="entry name" value="Dipeptide-binding Protein, Domain 1"/>
    <property type="match status" value="1"/>
</dbReference>
<dbReference type="PROSITE" id="PS51257">
    <property type="entry name" value="PROKAR_LIPOPROTEIN"/>
    <property type="match status" value="1"/>
</dbReference>
<feature type="signal peptide" evidence="4">
    <location>
        <begin position="1"/>
        <end position="25"/>
    </location>
</feature>
<reference evidence="7" key="1">
    <citation type="journal article" date="2019" name="Int. J. Syst. Evol. Microbiol.">
        <title>The Global Catalogue of Microorganisms (GCM) 10K type strain sequencing project: providing services to taxonomists for standard genome sequencing and annotation.</title>
        <authorList>
            <consortium name="The Broad Institute Genomics Platform"/>
            <consortium name="The Broad Institute Genome Sequencing Center for Infectious Disease"/>
            <person name="Wu L."/>
            <person name="Ma J."/>
        </authorList>
    </citation>
    <scope>NUCLEOTIDE SEQUENCE [LARGE SCALE GENOMIC DNA]</scope>
    <source>
        <strain evidence="7">JCM 12662</strain>
    </source>
</reference>
<dbReference type="InterPro" id="IPR010916">
    <property type="entry name" value="TonB_box_CS"/>
</dbReference>
<proteinExistence type="inferred from homology"/>
<name>A0ABP3HCB3_9LACT</name>
<dbReference type="InterPro" id="IPR030678">
    <property type="entry name" value="Peptide/Ni-bd"/>
</dbReference>
<evidence type="ECO:0000313" key="7">
    <source>
        <dbReference type="Proteomes" id="UP001501166"/>
    </source>
</evidence>
<feature type="domain" description="Solute-binding protein family 5" evidence="5">
    <location>
        <begin position="91"/>
        <end position="447"/>
    </location>
</feature>
<dbReference type="Gene3D" id="3.40.190.10">
    <property type="entry name" value="Periplasmic binding protein-like II"/>
    <property type="match status" value="1"/>
</dbReference>
<dbReference type="Proteomes" id="UP001501166">
    <property type="component" value="Unassembled WGS sequence"/>
</dbReference>
<evidence type="ECO:0000256" key="3">
    <source>
        <dbReference type="ARBA" id="ARBA00022729"/>
    </source>
</evidence>
<dbReference type="InterPro" id="IPR039424">
    <property type="entry name" value="SBP_5"/>
</dbReference>
<dbReference type="PANTHER" id="PTHR30290:SF9">
    <property type="entry name" value="OLIGOPEPTIDE-BINDING PROTEIN APPA"/>
    <property type="match status" value="1"/>
</dbReference>
<feature type="chain" id="PRO_5045391840" evidence="4">
    <location>
        <begin position="26"/>
        <end position="528"/>
    </location>
</feature>
<dbReference type="PIRSF" id="PIRSF002741">
    <property type="entry name" value="MppA"/>
    <property type="match status" value="1"/>
</dbReference>
<sequence length="528" mass="57786">MKKKNKLLGFLLALVLFIVACTSPAGENGNGNGTGNDNDNGGEEVADDSVLVVASGADPVTFDIQATNDQATTRIARQIYDTLIIQTNDLELVPGLATEWEEIEENLFEFTLREGVTFHNGEPFTASDVEYTLLRAVASPTIGHIVGSIDPDTIEVVDEHTIRVGTSDTFGPFLTHLAHPAVGILNEAAVEEAGEDYGVTSVVGTGPFEFEEWVTGTHVIANRYDDYWGDSALVGSIEFRTISDPSVRLIELESEGVDIAYDIAPSDIQAVEENDALTLINTPNLGSEYLGLSVHNDTPLRELGVRQAIAHAIDIEAIIDTVYMNVGEQMAGPINELVFGYNEDLEPIPYDVDLANELLEEAGYPGGGFTLSLYVGDNSQERIRVSQIVSEALSQIGITVEVVQMEWGAFLDANDAGEPDMFLLGWTTVTTDADYGLYPLFHSNNFGESGNTTWYENSRVDELLDLGRYTSDQDERIGYYHEAQDIIHEEVPWVFLQTRENVTGISNRVSGFEHHPVGSYFLNVVSVD</sequence>
<evidence type="ECO:0000259" key="5">
    <source>
        <dbReference type="Pfam" id="PF00496"/>
    </source>
</evidence>
<dbReference type="InterPro" id="IPR000914">
    <property type="entry name" value="SBP_5_dom"/>
</dbReference>
<accession>A0ABP3HCB3</accession>
<organism evidence="6 7">
    <name type="scientific">Alkalibacterium iburiense</name>
    <dbReference type="NCBI Taxonomy" id="290589"/>
    <lineage>
        <taxon>Bacteria</taxon>
        <taxon>Bacillati</taxon>
        <taxon>Bacillota</taxon>
        <taxon>Bacilli</taxon>
        <taxon>Lactobacillales</taxon>
        <taxon>Carnobacteriaceae</taxon>
        <taxon>Alkalibacterium</taxon>
    </lineage>
</organism>
<dbReference type="Pfam" id="PF00496">
    <property type="entry name" value="SBP_bac_5"/>
    <property type="match status" value="1"/>
</dbReference>
<dbReference type="SUPFAM" id="SSF53850">
    <property type="entry name" value="Periplasmic binding protein-like II"/>
    <property type="match status" value="1"/>
</dbReference>
<protein>
    <submittedName>
        <fullName evidence="6">ABC transporter substrate-binding protein</fullName>
    </submittedName>
</protein>
<dbReference type="Gene3D" id="3.10.105.10">
    <property type="entry name" value="Dipeptide-binding Protein, Domain 3"/>
    <property type="match status" value="1"/>
</dbReference>
<evidence type="ECO:0000313" key="6">
    <source>
        <dbReference type="EMBL" id="GAA0364287.1"/>
    </source>
</evidence>
<dbReference type="RefSeq" id="WP_343755455.1">
    <property type="nucleotide sequence ID" value="NZ_BAAACW010000101.1"/>
</dbReference>
<dbReference type="PROSITE" id="PS00430">
    <property type="entry name" value="TONB_DEPENDENT_REC_1"/>
    <property type="match status" value="1"/>
</dbReference>
<dbReference type="PANTHER" id="PTHR30290">
    <property type="entry name" value="PERIPLASMIC BINDING COMPONENT OF ABC TRANSPORTER"/>
    <property type="match status" value="1"/>
</dbReference>
<gene>
    <name evidence="6" type="ORF">GCM10008932_15800</name>
</gene>
<dbReference type="EMBL" id="BAAACW010000101">
    <property type="protein sequence ID" value="GAA0364287.1"/>
    <property type="molecule type" value="Genomic_DNA"/>
</dbReference>
<comment type="similarity">
    <text evidence="1">Belongs to the bacterial solute-binding protein 5 family.</text>
</comment>
<evidence type="ECO:0000256" key="1">
    <source>
        <dbReference type="ARBA" id="ARBA00005695"/>
    </source>
</evidence>
<evidence type="ECO:0000256" key="4">
    <source>
        <dbReference type="SAM" id="SignalP"/>
    </source>
</evidence>
<keyword evidence="3 4" id="KW-0732">Signal</keyword>